<dbReference type="EC" id="6.3.5.5" evidence="4"/>
<dbReference type="FunFam" id="3.50.30.20:FF:000001">
    <property type="entry name" value="Carbamoyl-phosphate synthase small chain"/>
    <property type="match status" value="1"/>
</dbReference>
<dbReference type="InterPro" id="IPR002474">
    <property type="entry name" value="CarbamoylP_synth_ssu_N"/>
</dbReference>
<evidence type="ECO:0000256" key="10">
    <source>
        <dbReference type="ARBA" id="ARBA00044340"/>
    </source>
</evidence>
<evidence type="ECO:0000256" key="6">
    <source>
        <dbReference type="ARBA" id="ARBA00022741"/>
    </source>
</evidence>
<keyword evidence="8" id="KW-0315">Glutamine amidotransferase</keyword>
<evidence type="ECO:0000256" key="11">
    <source>
        <dbReference type="ARBA" id="ARBA00048816"/>
    </source>
</evidence>
<dbReference type="GO" id="GO:0004088">
    <property type="term" value="F:carbamoyl-phosphate synthase (glutamine-hydrolyzing) activity"/>
    <property type="evidence" value="ECO:0007669"/>
    <property type="project" value="UniProtKB-EC"/>
</dbReference>
<evidence type="ECO:0000256" key="1">
    <source>
        <dbReference type="ARBA" id="ARBA00004812"/>
    </source>
</evidence>
<comment type="pathway">
    <text evidence="2">Amino-acid biosynthesis; L-arginine biosynthesis; carbamoyl phosphate from bicarbonate: step 1/1.</text>
</comment>
<sequence>MATKAFLILEDGSIYPGESFGYKGETYGEVVFNTSMTGYQEILTDPSYAGQIVVSTYPLLGNYGITSTNIESSKIQVSGYVVRQYCEEPSHTKITETINEYLDTQEIVGISEIDTRAVTRKIRSKGVMMGAIAVDMSPEQALQQLKNKPSYDEQNFVQTVSANERYRWMEAGLGYDPIAGNLRILVSDYGLKYNILRILKGKGCDVEVFPSSATSDDLLTENPDGILLSPGPGDPELLDHLVSTTKDILGKIPVMGICLGNQILAKSLGAQTYKLKFGHRGANHPV</sequence>
<organism evidence="14">
    <name type="scientific">marine metagenome</name>
    <dbReference type="NCBI Taxonomy" id="408172"/>
    <lineage>
        <taxon>unclassified sequences</taxon>
        <taxon>metagenomes</taxon>
        <taxon>ecological metagenomes</taxon>
    </lineage>
</organism>
<dbReference type="GO" id="GO:0005524">
    <property type="term" value="F:ATP binding"/>
    <property type="evidence" value="ECO:0007669"/>
    <property type="project" value="UniProtKB-KW"/>
</dbReference>
<dbReference type="Gene3D" id="3.40.50.880">
    <property type="match status" value="1"/>
</dbReference>
<dbReference type="NCBIfam" id="NF009475">
    <property type="entry name" value="PRK12838.1"/>
    <property type="match status" value="1"/>
</dbReference>
<dbReference type="PANTHER" id="PTHR43418:SF7">
    <property type="entry name" value="CARBAMOYL-PHOSPHATE SYNTHASE SMALL CHAIN"/>
    <property type="match status" value="1"/>
</dbReference>
<evidence type="ECO:0000256" key="8">
    <source>
        <dbReference type="ARBA" id="ARBA00022962"/>
    </source>
</evidence>
<evidence type="ECO:0000259" key="13">
    <source>
        <dbReference type="SMART" id="SM01097"/>
    </source>
</evidence>
<evidence type="ECO:0000256" key="9">
    <source>
        <dbReference type="ARBA" id="ARBA00022975"/>
    </source>
</evidence>
<feature type="non-terminal residue" evidence="14">
    <location>
        <position position="286"/>
    </location>
</feature>
<dbReference type="PANTHER" id="PTHR43418">
    <property type="entry name" value="MULTIFUNCTIONAL TRYPTOPHAN BIOSYNTHESIS PROTEIN-RELATED"/>
    <property type="match status" value="1"/>
</dbReference>
<keyword evidence="6" id="KW-0547">Nucleotide-binding</keyword>
<keyword evidence="7" id="KW-0067">ATP-binding</keyword>
<feature type="domain" description="Carbamoyl-phosphate synthase small subunit N-terminal" evidence="13">
    <location>
        <begin position="3"/>
        <end position="133"/>
    </location>
</feature>
<dbReference type="NCBIfam" id="TIGR01368">
    <property type="entry name" value="CPSaseIIsmall"/>
    <property type="match status" value="1"/>
</dbReference>
<evidence type="ECO:0000256" key="4">
    <source>
        <dbReference type="ARBA" id="ARBA00012738"/>
    </source>
</evidence>
<comment type="similarity">
    <text evidence="3">Belongs to the CarA family.</text>
</comment>
<evidence type="ECO:0000256" key="7">
    <source>
        <dbReference type="ARBA" id="ARBA00022840"/>
    </source>
</evidence>
<keyword evidence="5" id="KW-0436">Ligase</keyword>
<dbReference type="SUPFAM" id="SSF52317">
    <property type="entry name" value="Class I glutamine amidotransferase-like"/>
    <property type="match status" value="1"/>
</dbReference>
<dbReference type="Gene3D" id="3.50.30.20">
    <property type="entry name" value="Carbamoyl-phosphate synthase small subunit, N-terminal domain"/>
    <property type="match status" value="1"/>
</dbReference>
<reference evidence="14" key="1">
    <citation type="submission" date="2018-05" db="EMBL/GenBank/DDBJ databases">
        <authorList>
            <person name="Lanie J.A."/>
            <person name="Ng W.-L."/>
            <person name="Kazmierczak K.M."/>
            <person name="Andrzejewski T.M."/>
            <person name="Davidsen T.M."/>
            <person name="Wayne K.J."/>
            <person name="Tettelin H."/>
            <person name="Glass J.I."/>
            <person name="Rusch D."/>
            <person name="Podicherti R."/>
            <person name="Tsui H.-C.T."/>
            <person name="Winkler M.E."/>
        </authorList>
    </citation>
    <scope>NUCLEOTIDE SEQUENCE</scope>
</reference>
<accession>A0A382HMF1</accession>
<dbReference type="SUPFAM" id="SSF52021">
    <property type="entry name" value="Carbamoyl phosphate synthetase, small subunit N-terminal domain"/>
    <property type="match status" value="1"/>
</dbReference>
<dbReference type="EMBL" id="UINC01062097">
    <property type="protein sequence ID" value="SVB88369.1"/>
    <property type="molecule type" value="Genomic_DNA"/>
</dbReference>
<dbReference type="PRINTS" id="PR00096">
    <property type="entry name" value="GATASE"/>
</dbReference>
<evidence type="ECO:0000256" key="2">
    <source>
        <dbReference type="ARBA" id="ARBA00005077"/>
    </source>
</evidence>
<evidence type="ECO:0000256" key="5">
    <source>
        <dbReference type="ARBA" id="ARBA00022598"/>
    </source>
</evidence>
<name>A0A382HMF1_9ZZZZ</name>
<evidence type="ECO:0000313" key="14">
    <source>
        <dbReference type="EMBL" id="SVB88369.1"/>
    </source>
</evidence>
<protein>
    <recommendedName>
        <fullName evidence="4">carbamoyl-phosphate synthase (glutamine-hydrolyzing)</fullName>
        <ecNumber evidence="4">6.3.5.5</ecNumber>
    </recommendedName>
    <alternativeName>
        <fullName evidence="10">Arginine-specific carbamoyl phosphate synthetase, glutamine chain</fullName>
    </alternativeName>
</protein>
<keyword evidence="9" id="KW-0665">Pyrimidine biosynthesis</keyword>
<dbReference type="GO" id="GO:0006541">
    <property type="term" value="P:glutamine metabolic process"/>
    <property type="evidence" value="ECO:0007669"/>
    <property type="project" value="InterPro"/>
</dbReference>
<dbReference type="AlphaFoldDB" id="A0A382HMF1"/>
<dbReference type="InterPro" id="IPR036480">
    <property type="entry name" value="CarbP_synth_ssu_N_sf"/>
</dbReference>
<dbReference type="InterPro" id="IPR029062">
    <property type="entry name" value="Class_I_gatase-like"/>
</dbReference>
<dbReference type="PRINTS" id="PR00097">
    <property type="entry name" value="ANTSNTHASEII"/>
</dbReference>
<gene>
    <name evidence="14" type="ORF">METZ01_LOCUS241223</name>
</gene>
<dbReference type="GO" id="GO:0006221">
    <property type="term" value="P:pyrimidine nucleotide biosynthetic process"/>
    <property type="evidence" value="ECO:0007669"/>
    <property type="project" value="UniProtKB-KW"/>
</dbReference>
<dbReference type="SMART" id="SM01097">
    <property type="entry name" value="CPSase_sm_chain"/>
    <property type="match status" value="1"/>
</dbReference>
<dbReference type="PROSITE" id="PS51273">
    <property type="entry name" value="GATASE_TYPE_1"/>
    <property type="match status" value="1"/>
</dbReference>
<comment type="catalytic activity">
    <reaction evidence="11">
        <text>hydrogencarbonate + L-glutamine + 2 ATP + H2O = carbamoyl phosphate + L-glutamate + 2 ADP + phosphate + 2 H(+)</text>
        <dbReference type="Rhea" id="RHEA:18633"/>
        <dbReference type="ChEBI" id="CHEBI:15377"/>
        <dbReference type="ChEBI" id="CHEBI:15378"/>
        <dbReference type="ChEBI" id="CHEBI:17544"/>
        <dbReference type="ChEBI" id="CHEBI:29985"/>
        <dbReference type="ChEBI" id="CHEBI:30616"/>
        <dbReference type="ChEBI" id="CHEBI:43474"/>
        <dbReference type="ChEBI" id="CHEBI:58228"/>
        <dbReference type="ChEBI" id="CHEBI:58359"/>
        <dbReference type="ChEBI" id="CHEBI:456216"/>
        <dbReference type="EC" id="6.3.5.5"/>
    </reaction>
</comment>
<dbReference type="Pfam" id="PF00117">
    <property type="entry name" value="GATase"/>
    <property type="match status" value="1"/>
</dbReference>
<dbReference type="PRINTS" id="PR00099">
    <property type="entry name" value="CPSGATASE"/>
</dbReference>
<evidence type="ECO:0000256" key="12">
    <source>
        <dbReference type="ARBA" id="ARBA00049285"/>
    </source>
</evidence>
<dbReference type="Pfam" id="PF00988">
    <property type="entry name" value="CPSase_sm_chain"/>
    <property type="match status" value="1"/>
</dbReference>
<dbReference type="InterPro" id="IPR006274">
    <property type="entry name" value="CarbamoylP_synth_ssu"/>
</dbReference>
<proteinExistence type="inferred from homology"/>
<dbReference type="GO" id="GO:0006207">
    <property type="term" value="P:'de novo' pyrimidine nucleobase biosynthetic process"/>
    <property type="evidence" value="ECO:0007669"/>
    <property type="project" value="InterPro"/>
</dbReference>
<dbReference type="InterPro" id="IPR017926">
    <property type="entry name" value="GATASE"/>
</dbReference>
<comment type="catalytic activity">
    <reaction evidence="12">
        <text>L-glutamine + H2O = L-glutamate + NH4(+)</text>
        <dbReference type="Rhea" id="RHEA:15889"/>
        <dbReference type="ChEBI" id="CHEBI:15377"/>
        <dbReference type="ChEBI" id="CHEBI:28938"/>
        <dbReference type="ChEBI" id="CHEBI:29985"/>
        <dbReference type="ChEBI" id="CHEBI:58359"/>
    </reaction>
</comment>
<dbReference type="InterPro" id="IPR050472">
    <property type="entry name" value="Anth_synth/Amidotransfase"/>
</dbReference>
<comment type="pathway">
    <text evidence="1">Pyrimidine metabolism; UMP biosynthesis via de novo pathway; (S)-dihydroorotate from bicarbonate: step 1/3.</text>
</comment>
<evidence type="ECO:0000256" key="3">
    <source>
        <dbReference type="ARBA" id="ARBA00007800"/>
    </source>
</evidence>